<accession>A0A243WK26</accession>
<dbReference type="RefSeq" id="WP_086592216.1">
    <property type="nucleotide sequence ID" value="NZ_MTSE01000001.1"/>
</dbReference>
<dbReference type="Proteomes" id="UP000194873">
    <property type="component" value="Unassembled WGS sequence"/>
</dbReference>
<organism evidence="1 2">
    <name type="scientific">Hymenobacter crusticola</name>
    <dbReference type="NCBI Taxonomy" id="1770526"/>
    <lineage>
        <taxon>Bacteria</taxon>
        <taxon>Pseudomonadati</taxon>
        <taxon>Bacteroidota</taxon>
        <taxon>Cytophagia</taxon>
        <taxon>Cytophagales</taxon>
        <taxon>Hymenobacteraceae</taxon>
        <taxon>Hymenobacter</taxon>
    </lineage>
</organism>
<proteinExistence type="predicted"/>
<reference evidence="1 2" key="1">
    <citation type="submission" date="2017-01" db="EMBL/GenBank/DDBJ databases">
        <title>A new Hymenobacter.</title>
        <authorList>
            <person name="Liang Y."/>
            <person name="Feng F."/>
        </authorList>
    </citation>
    <scope>NUCLEOTIDE SEQUENCE [LARGE SCALE GENOMIC DNA]</scope>
    <source>
        <strain evidence="1">MIMBbqt21</strain>
    </source>
</reference>
<comment type="caution">
    <text evidence="1">The sequence shown here is derived from an EMBL/GenBank/DDBJ whole genome shotgun (WGS) entry which is preliminary data.</text>
</comment>
<name>A0A243WK26_9BACT</name>
<dbReference type="AlphaFoldDB" id="A0A243WK26"/>
<protein>
    <submittedName>
        <fullName evidence="1">Uncharacterized protein</fullName>
    </submittedName>
</protein>
<dbReference type="EMBL" id="MTSE01000001">
    <property type="protein sequence ID" value="OUJ75970.1"/>
    <property type="molecule type" value="Genomic_DNA"/>
</dbReference>
<evidence type="ECO:0000313" key="1">
    <source>
        <dbReference type="EMBL" id="OUJ75970.1"/>
    </source>
</evidence>
<keyword evidence="2" id="KW-1185">Reference proteome</keyword>
<sequence>MRTLPEKEAVQAMCFVEKLVVCLDQIGSTYQDNKAEQAAALSYMFEANKVFKEASVVRMILSNMFSYELEGEEDQSEVEKLCADIAYYKLPSPEELTEWLSNK</sequence>
<evidence type="ECO:0000313" key="2">
    <source>
        <dbReference type="Proteomes" id="UP000194873"/>
    </source>
</evidence>
<gene>
    <name evidence="1" type="ORF">BXP70_01420</name>
</gene>